<organism evidence="2 3">
    <name type="scientific">Riccia fluitans</name>
    <dbReference type="NCBI Taxonomy" id="41844"/>
    <lineage>
        <taxon>Eukaryota</taxon>
        <taxon>Viridiplantae</taxon>
        <taxon>Streptophyta</taxon>
        <taxon>Embryophyta</taxon>
        <taxon>Marchantiophyta</taxon>
        <taxon>Marchantiopsida</taxon>
        <taxon>Marchantiidae</taxon>
        <taxon>Marchantiales</taxon>
        <taxon>Ricciaceae</taxon>
        <taxon>Riccia</taxon>
    </lineage>
</organism>
<keyword evidence="3" id="KW-1185">Reference proteome</keyword>
<evidence type="ECO:0000313" key="2">
    <source>
        <dbReference type="EMBL" id="KAL2641845.1"/>
    </source>
</evidence>
<evidence type="ECO:0000313" key="3">
    <source>
        <dbReference type="Proteomes" id="UP001605036"/>
    </source>
</evidence>
<proteinExistence type="predicted"/>
<dbReference type="PANTHER" id="PTHR47680">
    <property type="entry name" value="SHEWANELLA-LIKE PROTEIN PHOSPHATASE 2"/>
    <property type="match status" value="1"/>
</dbReference>
<dbReference type="AlphaFoldDB" id="A0ABD1Z2B2"/>
<dbReference type="Proteomes" id="UP001605036">
    <property type="component" value="Unassembled WGS sequence"/>
</dbReference>
<dbReference type="Pfam" id="PF00149">
    <property type="entry name" value="Metallophos"/>
    <property type="match status" value="1"/>
</dbReference>
<reference evidence="2 3" key="1">
    <citation type="submission" date="2024-09" db="EMBL/GenBank/DDBJ databases">
        <title>Chromosome-scale assembly of Riccia fluitans.</title>
        <authorList>
            <person name="Paukszto L."/>
            <person name="Sawicki J."/>
            <person name="Karawczyk K."/>
            <person name="Piernik-Szablinska J."/>
            <person name="Szczecinska M."/>
            <person name="Mazdziarz M."/>
        </authorList>
    </citation>
    <scope>NUCLEOTIDE SEQUENCE [LARGE SCALE GENOMIC DNA]</scope>
    <source>
        <strain evidence="2">Rf_01</strain>
        <tissue evidence="2">Aerial parts of the thallus</tissue>
    </source>
</reference>
<accession>A0ABD1Z2B2</accession>
<dbReference type="Gene3D" id="3.60.21.10">
    <property type="match status" value="1"/>
</dbReference>
<dbReference type="SUPFAM" id="SSF56300">
    <property type="entry name" value="Metallo-dependent phosphatases"/>
    <property type="match status" value="1"/>
</dbReference>
<evidence type="ECO:0000259" key="1">
    <source>
        <dbReference type="Pfam" id="PF00149"/>
    </source>
</evidence>
<dbReference type="EMBL" id="JBHFFA010000002">
    <property type="protein sequence ID" value="KAL2641845.1"/>
    <property type="molecule type" value="Genomic_DNA"/>
</dbReference>
<dbReference type="InterPro" id="IPR004843">
    <property type="entry name" value="Calcineurin-like_PHP"/>
</dbReference>
<dbReference type="PANTHER" id="PTHR47680:SF2">
    <property type="entry name" value="SHEWANELLA-LIKE PROTEIN PHOSPHATASE 2"/>
    <property type="match status" value="1"/>
</dbReference>
<comment type="caution">
    <text evidence="2">The sequence shown here is derived from an EMBL/GenBank/DDBJ whole genome shotgun (WGS) entry which is preliminary data.</text>
</comment>
<dbReference type="InterPro" id="IPR041787">
    <property type="entry name" value="MPP_Shelphs"/>
</dbReference>
<dbReference type="CDD" id="cd07425">
    <property type="entry name" value="MPP_Shelphs"/>
    <property type="match status" value="1"/>
</dbReference>
<feature type="domain" description="Calcineurin-like phosphoesterase" evidence="1">
    <location>
        <begin position="66"/>
        <end position="273"/>
    </location>
</feature>
<sequence length="406" mass="44828">MTLSGRDSWPEVDCSGVPSLFSSFVDTFVDFVVGGQILGPQPTSSGSDRESGGSSLLVTKVPAAERLIAIGDIHGDLRKAKEALMIAEVMDENEKWIGGKTVVVQVGDLLDRGGQELKTLYLLEKLKGEARKQGGDVHIMNGNHEIMNIEGDFRYVEPKGFAEFGEWGKWFKIGNALKEQCKGLEKPTDFFEDIPTNLPENLRARLAALRPGGPISSRFLAAHPTVLVVGQTVFVHGGLLPKHIDHGLENINEEVRRWILGEKKWYGPKYLHGRQALVWIREYSNEQESRCDCGLLEETLKSITGAQRMVVGHTIQEKLGINAVCNNKVVRVDVGMSEGCGNFAPEVLEVKGDKELTVLTRSGALRLMNDDEVITLLRKYRGRPGLASLLTPEKDKPQVPFTMQTA</sequence>
<gene>
    <name evidence="2" type="ORF">R1flu_009432</name>
</gene>
<dbReference type="InterPro" id="IPR029052">
    <property type="entry name" value="Metallo-depent_PP-like"/>
</dbReference>
<name>A0ABD1Z2B2_9MARC</name>
<protein>
    <recommendedName>
        <fullName evidence="1">Calcineurin-like phosphoesterase domain-containing protein</fullName>
    </recommendedName>
</protein>